<name>A0ACC2WQM9_9TREE</name>
<reference evidence="1" key="1">
    <citation type="submission" date="2023-04" db="EMBL/GenBank/DDBJ databases">
        <title>Draft Genome sequencing of Naganishia species isolated from polar environments using Oxford Nanopore Technology.</title>
        <authorList>
            <person name="Leo P."/>
            <person name="Venkateswaran K."/>
        </authorList>
    </citation>
    <scope>NUCLEOTIDE SEQUENCE</scope>
    <source>
        <strain evidence="1">MNA-CCFEE 5262</strain>
    </source>
</reference>
<gene>
    <name evidence="1" type="ORF">QFC20_001612</name>
</gene>
<evidence type="ECO:0000313" key="2">
    <source>
        <dbReference type="Proteomes" id="UP001230649"/>
    </source>
</evidence>
<organism evidence="1 2">
    <name type="scientific">Naganishia adeliensis</name>
    <dbReference type="NCBI Taxonomy" id="92952"/>
    <lineage>
        <taxon>Eukaryota</taxon>
        <taxon>Fungi</taxon>
        <taxon>Dikarya</taxon>
        <taxon>Basidiomycota</taxon>
        <taxon>Agaricomycotina</taxon>
        <taxon>Tremellomycetes</taxon>
        <taxon>Filobasidiales</taxon>
        <taxon>Filobasidiaceae</taxon>
        <taxon>Naganishia</taxon>
    </lineage>
</organism>
<comment type="caution">
    <text evidence="1">The sequence shown here is derived from an EMBL/GenBank/DDBJ whole genome shotgun (WGS) entry which is preliminary data.</text>
</comment>
<protein>
    <submittedName>
        <fullName evidence="1">Uncharacterized protein</fullName>
    </submittedName>
</protein>
<keyword evidence="2" id="KW-1185">Reference proteome</keyword>
<dbReference type="EMBL" id="JASBWS010000010">
    <property type="protein sequence ID" value="KAJ9114098.1"/>
    <property type="molecule type" value="Genomic_DNA"/>
</dbReference>
<evidence type="ECO:0000313" key="1">
    <source>
        <dbReference type="EMBL" id="KAJ9114098.1"/>
    </source>
</evidence>
<accession>A0ACC2WQM9</accession>
<proteinExistence type="predicted"/>
<dbReference type="Proteomes" id="UP001230649">
    <property type="component" value="Unassembled WGS sequence"/>
</dbReference>
<sequence>MLDDSSSYRISKARIFVITPWYVLKVLSLSCTNPSTGTAQDPTNPLSVAPPRYKYQPNPETITHFPAYHPESDAESIEAEDEPDISDEGSDFSDEEDRMPDVKRTEKQTTGYDQSCVNISWRKGQDQGAHAGITQALIAVNQVAVILSQALDKYSHTPSAATPSFQKIGHVTLQKPNSADSSRKQHPRKVFSLWTSKSGSSSTLLAVQVGRISDRAVHVVSKTLVEEISSSGTDAKGEILDTYIPQTYVPSAQPISQLYLDFPPIRYLATKKSIALSKGASTQGSPGMERYESPNYVTGISAGLLSCLAQTTLESVLLLVPKPVDGQTIVQAIEATPDFKSTADTLQKVLRGADVDWENVNYPAVGAGQKGRLSGRQGKGKEYGMIGDGGMYV</sequence>